<proteinExistence type="inferred from homology"/>
<dbReference type="EMBL" id="BAAAKK010000005">
    <property type="protein sequence ID" value="GAA1425146.1"/>
    <property type="molecule type" value="Genomic_DNA"/>
</dbReference>
<reference evidence="7" key="1">
    <citation type="journal article" date="2019" name="Int. J. Syst. Evol. Microbiol.">
        <title>The Global Catalogue of Microorganisms (GCM) 10K type strain sequencing project: providing services to taxonomists for standard genome sequencing and annotation.</title>
        <authorList>
            <consortium name="The Broad Institute Genomics Platform"/>
            <consortium name="The Broad Institute Genome Sequencing Center for Infectious Disease"/>
            <person name="Wu L."/>
            <person name="Ma J."/>
        </authorList>
    </citation>
    <scope>NUCLEOTIDE SEQUENCE [LARGE SCALE GENOMIC DNA]</scope>
    <source>
        <strain evidence="7">JCM 12398</strain>
    </source>
</reference>
<evidence type="ECO:0000256" key="1">
    <source>
        <dbReference type="ARBA" id="ARBA00009865"/>
    </source>
</evidence>
<evidence type="ECO:0000313" key="6">
    <source>
        <dbReference type="EMBL" id="GAA1425146.1"/>
    </source>
</evidence>
<evidence type="ECO:0000256" key="2">
    <source>
        <dbReference type="ARBA" id="ARBA00022801"/>
    </source>
</evidence>
<dbReference type="SUPFAM" id="SSF49899">
    <property type="entry name" value="Concanavalin A-like lectins/glucanases"/>
    <property type="match status" value="1"/>
</dbReference>
<dbReference type="InterPro" id="IPR023296">
    <property type="entry name" value="Glyco_hydro_beta-prop_sf"/>
</dbReference>
<dbReference type="SUPFAM" id="SSF75005">
    <property type="entry name" value="Arabinanase/levansucrase/invertase"/>
    <property type="match status" value="1"/>
</dbReference>
<keyword evidence="3 4" id="KW-0326">Glycosidase</keyword>
<evidence type="ECO:0000256" key="3">
    <source>
        <dbReference type="ARBA" id="ARBA00023295"/>
    </source>
</evidence>
<gene>
    <name evidence="6" type="ORF">GCM10009640_23020</name>
</gene>
<accession>A0ABP4JMD7</accession>
<dbReference type="Proteomes" id="UP001501266">
    <property type="component" value="Unassembled WGS sequence"/>
</dbReference>
<name>A0ABP4JMD7_9MICO</name>
<protein>
    <submittedName>
        <fullName evidence="6">Glycoside hydrolase family 43 protein</fullName>
    </submittedName>
</protein>
<feature type="domain" description="Beta-xylosidase C-terminal Concanavalin A-like" evidence="5">
    <location>
        <begin position="353"/>
        <end position="502"/>
    </location>
</feature>
<dbReference type="Pfam" id="PF04616">
    <property type="entry name" value="Glyco_hydro_43"/>
    <property type="match status" value="1"/>
</dbReference>
<organism evidence="6 7">
    <name type="scientific">Agrococcus citreus</name>
    <dbReference type="NCBI Taxonomy" id="84643"/>
    <lineage>
        <taxon>Bacteria</taxon>
        <taxon>Bacillati</taxon>
        <taxon>Actinomycetota</taxon>
        <taxon>Actinomycetes</taxon>
        <taxon>Micrococcales</taxon>
        <taxon>Microbacteriaceae</taxon>
        <taxon>Agrococcus</taxon>
    </lineage>
</organism>
<dbReference type="CDD" id="cd18617">
    <property type="entry name" value="GH43_XynB-like"/>
    <property type="match status" value="1"/>
</dbReference>
<dbReference type="PANTHER" id="PTHR42812:SF12">
    <property type="entry name" value="BETA-XYLOSIDASE-RELATED"/>
    <property type="match status" value="1"/>
</dbReference>
<dbReference type="InterPro" id="IPR041542">
    <property type="entry name" value="GH43_C2"/>
</dbReference>
<dbReference type="InterPro" id="IPR013320">
    <property type="entry name" value="ConA-like_dom_sf"/>
</dbReference>
<keyword evidence="2 4" id="KW-0378">Hydrolase</keyword>
<evidence type="ECO:0000256" key="4">
    <source>
        <dbReference type="RuleBase" id="RU361187"/>
    </source>
</evidence>
<dbReference type="InterPro" id="IPR006710">
    <property type="entry name" value="Glyco_hydro_43"/>
</dbReference>
<dbReference type="Gene3D" id="2.60.120.200">
    <property type="match status" value="1"/>
</dbReference>
<comment type="similarity">
    <text evidence="1 4">Belongs to the glycosyl hydrolase 43 family.</text>
</comment>
<dbReference type="Pfam" id="PF17851">
    <property type="entry name" value="GH43_C2"/>
    <property type="match status" value="1"/>
</dbReference>
<comment type="caution">
    <text evidence="6">The sequence shown here is derived from an EMBL/GenBank/DDBJ whole genome shotgun (WGS) entry which is preliminary data.</text>
</comment>
<dbReference type="InterPro" id="IPR051795">
    <property type="entry name" value="Glycosyl_Hydrlase_43"/>
</dbReference>
<sequence length="519" mass="54993">MAVPNPILPGCFPDPSVCRVGAWHYLVTSTFELLPGMPVMRSRDLATWETIGHVLDRPGMVDLTGIRSSGGIFAPTIRHDGERFWIVTTLVDPDDAERGGTFVVTADDAAGPWSDPVWIDVAGIDPSLLFDDDGRVWMHGTRLVAEPEWHHQTEVWVRELEPESGRLVGDEHVVWTGAVRGAVWAEGPHLLRIDGTCYLLAAEGGTAFEHAVCIARAEHPTGPFVGSPANPVLTHRHLGHGADVQAVGHADLVQAPDGRWWAVLLGTRPYDGRRHPLGRETFLCPVEWQDGWPVFAPGVGRVPATVDLGVEPVPGVWQPDSRSAGVVAPGDPRWTAVRGFASAFATPLDDGWTLRTTGDALTDAGTPAFLGVRQQHRELDVEVVVERVDDGAASGLVIRQSEDDHVALLVERHGDGSLVRAVHRSAGAESELGTVAVPAGPTRLGVAARGDDYRLLVDGTALATVDARSLDTAASGGFLGVWIGIAAVGAAGAEARFGALDYRPADARAAASGSAGVAA</sequence>
<evidence type="ECO:0000259" key="5">
    <source>
        <dbReference type="Pfam" id="PF17851"/>
    </source>
</evidence>
<dbReference type="RefSeq" id="WP_343920536.1">
    <property type="nucleotide sequence ID" value="NZ_BAAAKK010000005.1"/>
</dbReference>
<keyword evidence="7" id="KW-1185">Reference proteome</keyword>
<dbReference type="PANTHER" id="PTHR42812">
    <property type="entry name" value="BETA-XYLOSIDASE"/>
    <property type="match status" value="1"/>
</dbReference>
<dbReference type="Gene3D" id="2.115.10.20">
    <property type="entry name" value="Glycosyl hydrolase domain, family 43"/>
    <property type="match status" value="1"/>
</dbReference>
<evidence type="ECO:0000313" key="7">
    <source>
        <dbReference type="Proteomes" id="UP001501266"/>
    </source>
</evidence>
<dbReference type="GO" id="GO:0016787">
    <property type="term" value="F:hydrolase activity"/>
    <property type="evidence" value="ECO:0007669"/>
    <property type="project" value="UniProtKB-KW"/>
</dbReference>